<evidence type="ECO:0000256" key="3">
    <source>
        <dbReference type="ARBA" id="ARBA00022989"/>
    </source>
</evidence>
<dbReference type="GO" id="GO:0030416">
    <property type="term" value="P:methylamine metabolic process"/>
    <property type="evidence" value="ECO:0007669"/>
    <property type="project" value="InterPro"/>
</dbReference>
<evidence type="ECO:0000256" key="4">
    <source>
        <dbReference type="ARBA" id="ARBA00023136"/>
    </source>
</evidence>
<dbReference type="OrthoDB" id="327939at2"/>
<comment type="subcellular location">
    <subcellularLocation>
        <location evidence="1">Membrane</location>
        <topology evidence="1">Multi-pass membrane protein</topology>
    </subcellularLocation>
</comment>
<evidence type="ECO:0000256" key="5">
    <source>
        <dbReference type="SAM" id="Phobius"/>
    </source>
</evidence>
<accession>A0A318UKZ7</accession>
<comment type="caution">
    <text evidence="7">The sequence shown here is derived from an EMBL/GenBank/DDBJ whole genome shotgun (WGS) entry which is preliminary data.</text>
</comment>
<evidence type="ECO:0000256" key="1">
    <source>
        <dbReference type="ARBA" id="ARBA00004141"/>
    </source>
</evidence>
<dbReference type="InterPro" id="IPR009908">
    <property type="entry name" value="Methylamine_util_MauE"/>
</dbReference>
<evidence type="ECO:0000259" key="6">
    <source>
        <dbReference type="Pfam" id="PF07291"/>
    </source>
</evidence>
<dbReference type="AlphaFoldDB" id="A0A318UKZ7"/>
<evidence type="ECO:0000313" key="8">
    <source>
        <dbReference type="Proteomes" id="UP000248198"/>
    </source>
</evidence>
<evidence type="ECO:0000256" key="2">
    <source>
        <dbReference type="ARBA" id="ARBA00022692"/>
    </source>
</evidence>
<dbReference type="EMBL" id="QKLU01000001">
    <property type="protein sequence ID" value="PYF77062.1"/>
    <property type="molecule type" value="Genomic_DNA"/>
</dbReference>
<name>A0A318UKZ7_9SPHI</name>
<keyword evidence="2 5" id="KW-0812">Transmembrane</keyword>
<feature type="transmembrane region" description="Helical" evidence="5">
    <location>
        <begin position="65"/>
        <end position="84"/>
    </location>
</feature>
<keyword evidence="3 5" id="KW-1133">Transmembrane helix</keyword>
<evidence type="ECO:0000313" key="7">
    <source>
        <dbReference type="EMBL" id="PYF77062.1"/>
    </source>
</evidence>
<feature type="transmembrane region" description="Helical" evidence="5">
    <location>
        <begin position="6"/>
        <end position="29"/>
    </location>
</feature>
<dbReference type="RefSeq" id="WP_110827144.1">
    <property type="nucleotide sequence ID" value="NZ_QKLU01000001.1"/>
</dbReference>
<protein>
    <submittedName>
        <fullName evidence="7">Putative membrane protein</fullName>
    </submittedName>
</protein>
<proteinExistence type="predicted"/>
<dbReference type="Pfam" id="PF07291">
    <property type="entry name" value="MauE"/>
    <property type="match status" value="1"/>
</dbReference>
<gene>
    <name evidence="7" type="ORF">B0O44_101540</name>
</gene>
<reference evidence="7 8" key="1">
    <citation type="submission" date="2018-06" db="EMBL/GenBank/DDBJ databases">
        <title>Genomic Encyclopedia of Archaeal and Bacterial Type Strains, Phase II (KMG-II): from individual species to whole genera.</title>
        <authorList>
            <person name="Goeker M."/>
        </authorList>
    </citation>
    <scope>NUCLEOTIDE SEQUENCE [LARGE SCALE GENOMIC DNA]</scope>
    <source>
        <strain evidence="7 8">DSM 27372</strain>
    </source>
</reference>
<sequence>MKTKVLLYLMALLYFSAGLVHFLNPDFYLRVMPSWMPLKSTLIYLSGLIEIVLAVLLIMDSTRKVAAWLIIAMLVVYLLMIHIPMSIDFYKSGNKYFLASIARLLGQFVLLFWAAIYTKDN</sequence>
<keyword evidence="4 5" id="KW-0472">Membrane</keyword>
<feature type="transmembrane region" description="Helical" evidence="5">
    <location>
        <begin position="96"/>
        <end position="116"/>
    </location>
</feature>
<dbReference type="PANTHER" id="PTHR36974:SF1">
    <property type="entry name" value="DOXX FAMILY MEMBRANE PROTEIN"/>
    <property type="match status" value="1"/>
</dbReference>
<dbReference type="PANTHER" id="PTHR36974">
    <property type="entry name" value="MEMBRANE PROTEIN-RELATED"/>
    <property type="match status" value="1"/>
</dbReference>
<feature type="transmembrane region" description="Helical" evidence="5">
    <location>
        <begin position="41"/>
        <end position="59"/>
    </location>
</feature>
<organism evidence="7 8">
    <name type="scientific">Pedobacter nutrimenti</name>
    <dbReference type="NCBI Taxonomy" id="1241337"/>
    <lineage>
        <taxon>Bacteria</taxon>
        <taxon>Pseudomonadati</taxon>
        <taxon>Bacteroidota</taxon>
        <taxon>Sphingobacteriia</taxon>
        <taxon>Sphingobacteriales</taxon>
        <taxon>Sphingobacteriaceae</taxon>
        <taxon>Pedobacter</taxon>
    </lineage>
</organism>
<dbReference type="GO" id="GO:0016020">
    <property type="term" value="C:membrane"/>
    <property type="evidence" value="ECO:0007669"/>
    <property type="project" value="UniProtKB-SubCell"/>
</dbReference>
<keyword evidence="8" id="KW-1185">Reference proteome</keyword>
<feature type="domain" description="Methylamine utilisation protein MauE" evidence="6">
    <location>
        <begin position="5"/>
        <end position="82"/>
    </location>
</feature>
<dbReference type="Proteomes" id="UP000248198">
    <property type="component" value="Unassembled WGS sequence"/>
</dbReference>